<keyword evidence="4" id="KW-1185">Reference proteome</keyword>
<gene>
    <name evidence="3" type="ORF">PISL3812_07902</name>
</gene>
<feature type="region of interest" description="Disordered" evidence="1">
    <location>
        <begin position="1"/>
        <end position="34"/>
    </location>
</feature>
<organism evidence="3 4">
    <name type="scientific">Talaromyces islandicus</name>
    <name type="common">Penicillium islandicum</name>
    <dbReference type="NCBI Taxonomy" id="28573"/>
    <lineage>
        <taxon>Eukaryota</taxon>
        <taxon>Fungi</taxon>
        <taxon>Dikarya</taxon>
        <taxon>Ascomycota</taxon>
        <taxon>Pezizomycotina</taxon>
        <taxon>Eurotiomycetes</taxon>
        <taxon>Eurotiomycetidae</taxon>
        <taxon>Eurotiales</taxon>
        <taxon>Trichocomaceae</taxon>
        <taxon>Talaromyces</taxon>
        <taxon>Talaromyces sect. Islandici</taxon>
    </lineage>
</organism>
<dbReference type="Proteomes" id="UP000054383">
    <property type="component" value="Unassembled WGS sequence"/>
</dbReference>
<dbReference type="Pfam" id="PF00646">
    <property type="entry name" value="F-box"/>
    <property type="match status" value="1"/>
</dbReference>
<feature type="domain" description="F-box" evidence="2">
    <location>
        <begin position="86"/>
        <end position="132"/>
    </location>
</feature>
<evidence type="ECO:0000256" key="1">
    <source>
        <dbReference type="SAM" id="MobiDB-lite"/>
    </source>
</evidence>
<evidence type="ECO:0000313" key="3">
    <source>
        <dbReference type="EMBL" id="CRG90856.1"/>
    </source>
</evidence>
<dbReference type="STRING" id="28573.A0A0U1M7G8"/>
<evidence type="ECO:0000313" key="4">
    <source>
        <dbReference type="Proteomes" id="UP000054383"/>
    </source>
</evidence>
<dbReference type="EMBL" id="CVMT01000008">
    <property type="protein sequence ID" value="CRG90856.1"/>
    <property type="molecule type" value="Genomic_DNA"/>
</dbReference>
<dbReference type="PROSITE" id="PS50181">
    <property type="entry name" value="FBOX"/>
    <property type="match status" value="1"/>
</dbReference>
<accession>A0A0U1M7G8</accession>
<feature type="compositionally biased region" description="Polar residues" evidence="1">
    <location>
        <begin position="19"/>
        <end position="29"/>
    </location>
</feature>
<dbReference type="AlphaFoldDB" id="A0A0U1M7G8"/>
<dbReference type="OMA" id="GWYGTMR"/>
<name>A0A0U1M7G8_TALIS</name>
<proteinExistence type="predicted"/>
<sequence length="387" mass="44015">MHQSSYPSPFTIHLPPSPLTSTTKHTAQHSIKHEQTGHEAMTFILRISARSITANTYTPTFEEYTLDRVPDLYPLTTPPFNASSGLGDLSKLPNEIIDCILEHMDLASLMNFRSINNQTSAAVNQLSVFKLLCKHAPQTVRGIMSIRTGQWTTCVELWERVCSAYCNNCADFAGYLYVLGPVQRVCFFCFTTSSLYCPLTPCEAKDYFGLLPAECQTDDIPKMRSIPGLYAEEQRASDSSHSTVDGATMPIPCRETLTLLDQAALCKVALDHRAEIEERQKQAQMLWRTHSRNCRRIIISEDHQIHNVKRWMAIIKVPHFVKHERRMDEGFCCRGCNNMAGRESYWRRKFNAQTWREHLMEYGALRNGKHVHSDAELALDLGNLTIG</sequence>
<dbReference type="OrthoDB" id="2687876at2759"/>
<evidence type="ECO:0000259" key="2">
    <source>
        <dbReference type="PROSITE" id="PS50181"/>
    </source>
</evidence>
<protein>
    <recommendedName>
        <fullName evidence="2">F-box domain-containing protein</fullName>
    </recommendedName>
</protein>
<dbReference type="InterPro" id="IPR001810">
    <property type="entry name" value="F-box_dom"/>
</dbReference>
<reference evidence="3 4" key="1">
    <citation type="submission" date="2015-04" db="EMBL/GenBank/DDBJ databases">
        <authorList>
            <person name="Syromyatnikov M.Y."/>
            <person name="Popov V.N."/>
        </authorList>
    </citation>
    <scope>NUCLEOTIDE SEQUENCE [LARGE SCALE GENOMIC DNA]</scope>
    <source>
        <strain evidence="3">WF-38-12</strain>
    </source>
</reference>